<dbReference type="Proteomes" id="UP000188937">
    <property type="component" value="Chromosome"/>
</dbReference>
<dbReference type="GO" id="GO:0005829">
    <property type="term" value="C:cytosol"/>
    <property type="evidence" value="ECO:0007669"/>
    <property type="project" value="InterPro"/>
</dbReference>
<organism evidence="2 3">
    <name type="scientific">Acetobacter aceti</name>
    <dbReference type="NCBI Taxonomy" id="435"/>
    <lineage>
        <taxon>Bacteria</taxon>
        <taxon>Pseudomonadati</taxon>
        <taxon>Pseudomonadota</taxon>
        <taxon>Alphaproteobacteria</taxon>
        <taxon>Acetobacterales</taxon>
        <taxon>Acetobacteraceae</taxon>
        <taxon>Acetobacter</taxon>
        <taxon>Acetobacter subgen. Acetobacter</taxon>
    </lineage>
</organism>
<dbReference type="Pfam" id="PF04399">
    <property type="entry name" value="Glutaredoxin2_C"/>
    <property type="match status" value="1"/>
</dbReference>
<dbReference type="InterPro" id="IPR007494">
    <property type="entry name" value="Glutaredoxin2_C"/>
</dbReference>
<dbReference type="Pfam" id="PF13417">
    <property type="entry name" value="GST_N_3"/>
    <property type="match status" value="1"/>
</dbReference>
<dbReference type="InterPro" id="IPR036249">
    <property type="entry name" value="Thioredoxin-like_sf"/>
</dbReference>
<dbReference type="OrthoDB" id="5291571at2"/>
<dbReference type="CDD" id="cd03037">
    <property type="entry name" value="GST_N_GRX2"/>
    <property type="match status" value="1"/>
</dbReference>
<evidence type="ECO:0000313" key="2">
    <source>
        <dbReference type="EMBL" id="AQS84739.1"/>
    </source>
</evidence>
<dbReference type="InterPro" id="IPR011901">
    <property type="entry name" value="Grx2"/>
</dbReference>
<dbReference type="PROSITE" id="PS51354">
    <property type="entry name" value="GLUTAREDOXIN_2"/>
    <property type="match status" value="1"/>
</dbReference>
<evidence type="ECO:0000259" key="1">
    <source>
        <dbReference type="PROSITE" id="PS50404"/>
    </source>
</evidence>
<dbReference type="NCBIfam" id="TIGR02182">
    <property type="entry name" value="GRXB"/>
    <property type="match status" value="1"/>
</dbReference>
<dbReference type="InterPro" id="IPR011767">
    <property type="entry name" value="GLR_AS"/>
</dbReference>
<dbReference type="SUPFAM" id="SSF47616">
    <property type="entry name" value="GST C-terminal domain-like"/>
    <property type="match status" value="1"/>
</dbReference>
<sequence length="215" mass="23835">MTRTLYVYEHCPFCVKARMIFGFKNIPVEIKYLLNDDEAGPIGMIGQKMLPILDEDGRFMGESLDIIAHIDDTGEKVLCGEPNPAIEDWISGISKPLYKLMLPRAACAPLPEFATTAARAYFVRKKEPSAGQFSLLLEDGTDFLATLNSRLHLLAPLIRSEAAVNGALSMDDIHLFAALHSLSVIKGVIYPPEVERYRQTMVRLCGVALMDDYAA</sequence>
<evidence type="ECO:0000313" key="3">
    <source>
        <dbReference type="Proteomes" id="UP000188937"/>
    </source>
</evidence>
<keyword evidence="3" id="KW-1185">Reference proteome</keyword>
<dbReference type="NCBIfam" id="NF007702">
    <property type="entry name" value="PRK10387.1"/>
    <property type="match status" value="1"/>
</dbReference>
<name>A0A1U9KG80_ACEAC</name>
<dbReference type="SUPFAM" id="SSF52833">
    <property type="entry name" value="Thioredoxin-like"/>
    <property type="match status" value="1"/>
</dbReference>
<dbReference type="Gene3D" id="1.20.1050.10">
    <property type="match status" value="1"/>
</dbReference>
<feature type="domain" description="GST N-terminal" evidence="1">
    <location>
        <begin position="1"/>
        <end position="78"/>
    </location>
</feature>
<reference evidence="2 3" key="1">
    <citation type="submission" date="2016-03" db="EMBL/GenBank/DDBJ databases">
        <title>Acetic acid bacteria sequencing.</title>
        <authorList>
            <person name="Brandt J."/>
            <person name="Jakob F."/>
            <person name="Vogel R.F."/>
        </authorList>
    </citation>
    <scope>NUCLEOTIDE SEQUENCE [LARGE SCALE GENOMIC DNA]</scope>
    <source>
        <strain evidence="2 3">TMW2.1153</strain>
    </source>
</reference>
<dbReference type="AlphaFoldDB" id="A0A1U9KG80"/>
<dbReference type="PROSITE" id="PS00195">
    <property type="entry name" value="GLUTAREDOXIN_1"/>
    <property type="match status" value="1"/>
</dbReference>
<dbReference type="eggNOG" id="COG2999">
    <property type="taxonomic scope" value="Bacteria"/>
</dbReference>
<dbReference type="KEGG" id="aace:A0U92_08060"/>
<dbReference type="STRING" id="435.A0U92_08060"/>
<dbReference type="RefSeq" id="WP_077812778.1">
    <property type="nucleotide sequence ID" value="NZ_CP014692.1"/>
</dbReference>
<dbReference type="PROSITE" id="PS50404">
    <property type="entry name" value="GST_NTER"/>
    <property type="match status" value="1"/>
</dbReference>
<accession>A0A1U9KG80</accession>
<dbReference type="Gene3D" id="3.40.30.10">
    <property type="entry name" value="Glutaredoxin"/>
    <property type="match status" value="1"/>
</dbReference>
<dbReference type="InterPro" id="IPR004045">
    <property type="entry name" value="Glutathione_S-Trfase_N"/>
</dbReference>
<dbReference type="InterPro" id="IPR036282">
    <property type="entry name" value="Glutathione-S-Trfase_C_sf"/>
</dbReference>
<dbReference type="CDD" id="cd03199">
    <property type="entry name" value="GST_C_GRX2"/>
    <property type="match status" value="1"/>
</dbReference>
<protein>
    <submittedName>
        <fullName evidence="2">Glutaredoxin</fullName>
    </submittedName>
</protein>
<gene>
    <name evidence="2" type="ORF">A0U92_08060</name>
</gene>
<dbReference type="EMBL" id="CP014692">
    <property type="protein sequence ID" value="AQS84739.1"/>
    <property type="molecule type" value="Genomic_DNA"/>
</dbReference>
<proteinExistence type="predicted"/>